<evidence type="ECO:0000313" key="3">
    <source>
        <dbReference type="EMBL" id="CAE4623202.1"/>
    </source>
</evidence>
<accession>A0A6V2I6M1</accession>
<dbReference type="AlphaFoldDB" id="A0A6V2I6M1"/>
<name>A0A6V2I6M1_9STRA</name>
<evidence type="ECO:0000313" key="2">
    <source>
        <dbReference type="EMBL" id="CAE4623200.1"/>
    </source>
</evidence>
<dbReference type="EMBL" id="HBNS01029619">
    <property type="protein sequence ID" value="CAE4623202.1"/>
    <property type="molecule type" value="Transcribed_RNA"/>
</dbReference>
<evidence type="ECO:0000256" key="1">
    <source>
        <dbReference type="SAM" id="MobiDB-lite"/>
    </source>
</evidence>
<organism evidence="3">
    <name type="scientific">Ditylum brightwellii</name>
    <dbReference type="NCBI Taxonomy" id="49249"/>
    <lineage>
        <taxon>Eukaryota</taxon>
        <taxon>Sar</taxon>
        <taxon>Stramenopiles</taxon>
        <taxon>Ochrophyta</taxon>
        <taxon>Bacillariophyta</taxon>
        <taxon>Mediophyceae</taxon>
        <taxon>Lithodesmiophycidae</taxon>
        <taxon>Lithodesmiales</taxon>
        <taxon>Lithodesmiaceae</taxon>
        <taxon>Ditylum</taxon>
    </lineage>
</organism>
<gene>
    <name evidence="2" type="ORF">DBRI00130_LOCUS23301</name>
    <name evidence="3" type="ORF">DBRI00130_LOCUS23302</name>
</gene>
<proteinExistence type="predicted"/>
<feature type="region of interest" description="Disordered" evidence="1">
    <location>
        <begin position="29"/>
        <end position="88"/>
    </location>
</feature>
<dbReference type="EMBL" id="HBNS01029617">
    <property type="protein sequence ID" value="CAE4623200.1"/>
    <property type="molecule type" value="Transcribed_RNA"/>
</dbReference>
<reference evidence="3" key="1">
    <citation type="submission" date="2021-01" db="EMBL/GenBank/DDBJ databases">
        <authorList>
            <person name="Corre E."/>
            <person name="Pelletier E."/>
            <person name="Niang G."/>
            <person name="Scheremetjew M."/>
            <person name="Finn R."/>
            <person name="Kale V."/>
            <person name="Holt S."/>
            <person name="Cochrane G."/>
            <person name="Meng A."/>
            <person name="Brown T."/>
            <person name="Cohen L."/>
        </authorList>
    </citation>
    <scope>NUCLEOTIDE SEQUENCE</scope>
    <source>
        <strain evidence="3">GSO104</strain>
    </source>
</reference>
<sequence>MSGSRTIGQDVRFQSDMCWIWWPDRRNTRKQQQHKLGAAKNNGLSPQTNNDDDDDDTLSGTSQCINGKTGFIYETSSDNEEETEKKDEEKMMIDDQNHPSKHEKCSEACTASFMNLYLEILHCHKRNNETNFNEEEDDDTILVQKQQQEEEERHYDHHEWSLSNIRALKRMVSPEYEYAKDQLLTKHVVFREWKRRGGLGRCEGEKES</sequence>
<protein>
    <submittedName>
        <fullName evidence="3">Uncharacterized protein</fullName>
    </submittedName>
</protein>